<feature type="region of interest" description="Disordered" evidence="1">
    <location>
        <begin position="1114"/>
        <end position="1167"/>
    </location>
</feature>
<protein>
    <recommendedName>
        <fullName evidence="2">RNA polymerase sigma-70 region 4 domain-containing protein</fullName>
    </recommendedName>
</protein>
<feature type="region of interest" description="Disordered" evidence="1">
    <location>
        <begin position="129"/>
        <end position="167"/>
    </location>
</feature>
<keyword evidence="4" id="KW-1185">Reference proteome</keyword>
<dbReference type="EMBL" id="CAJNAS010000010">
    <property type="protein sequence ID" value="CAE6907962.1"/>
    <property type="molecule type" value="Genomic_DNA"/>
</dbReference>
<evidence type="ECO:0000256" key="1">
    <source>
        <dbReference type="SAM" id="MobiDB-lite"/>
    </source>
</evidence>
<comment type="caution">
    <text evidence="3">The sequence shown here is derived from an EMBL/GenBank/DDBJ whole genome shotgun (WGS) entry which is preliminary data.</text>
</comment>
<dbReference type="Pfam" id="PF04545">
    <property type="entry name" value="Sigma70_r4"/>
    <property type="match status" value="1"/>
</dbReference>
<organism evidence="3 4">
    <name type="scientific">Paraburkholderia domus</name>
    <dbReference type="NCBI Taxonomy" id="2793075"/>
    <lineage>
        <taxon>Bacteria</taxon>
        <taxon>Pseudomonadati</taxon>
        <taxon>Pseudomonadota</taxon>
        <taxon>Betaproteobacteria</taxon>
        <taxon>Burkholderiales</taxon>
        <taxon>Burkholderiaceae</taxon>
        <taxon>Paraburkholderia</taxon>
    </lineage>
</organism>
<feature type="compositionally biased region" description="Basic and acidic residues" evidence="1">
    <location>
        <begin position="31"/>
        <end position="41"/>
    </location>
</feature>
<feature type="compositionally biased region" description="Basic and acidic residues" evidence="1">
    <location>
        <begin position="688"/>
        <end position="698"/>
    </location>
</feature>
<accession>A0A9N8MUR5</accession>
<proteinExistence type="predicted"/>
<feature type="compositionally biased region" description="Polar residues" evidence="1">
    <location>
        <begin position="1"/>
        <end position="11"/>
    </location>
</feature>
<evidence type="ECO:0000313" key="4">
    <source>
        <dbReference type="Proteomes" id="UP000675121"/>
    </source>
</evidence>
<feature type="region of interest" description="Disordered" evidence="1">
    <location>
        <begin position="1"/>
        <end position="108"/>
    </location>
</feature>
<gene>
    <name evidence="3" type="ORF">R70211_03716</name>
</gene>
<evidence type="ECO:0000259" key="2">
    <source>
        <dbReference type="Pfam" id="PF04545"/>
    </source>
</evidence>
<feature type="domain" description="RNA polymerase sigma-70 region 4" evidence="2">
    <location>
        <begin position="771"/>
        <end position="806"/>
    </location>
</feature>
<feature type="compositionally biased region" description="Basic and acidic residues" evidence="1">
    <location>
        <begin position="49"/>
        <end position="81"/>
    </location>
</feature>
<dbReference type="GO" id="GO:0003700">
    <property type="term" value="F:DNA-binding transcription factor activity"/>
    <property type="evidence" value="ECO:0007669"/>
    <property type="project" value="InterPro"/>
</dbReference>
<feature type="compositionally biased region" description="Basic and acidic residues" evidence="1">
    <location>
        <begin position="650"/>
        <end position="661"/>
    </location>
</feature>
<name>A0A9N8MUR5_9BURK</name>
<dbReference type="RefSeq" id="WP_201084178.1">
    <property type="nucleotide sequence ID" value="NZ_CAJNAS010000010.1"/>
</dbReference>
<evidence type="ECO:0000313" key="3">
    <source>
        <dbReference type="EMBL" id="CAE6907962.1"/>
    </source>
</evidence>
<sequence length="1206" mass="129729">MKVGVKQSSEAGSEKYGLQSDENKYSSSDDEILKSKPDERPIAQQSLLERIRSDEDLKQHGSQGSERKAEVPEGRESKPAPDTRATLQPSTLGRVQAAMARRDSATDAPISAMAATRLGGRADMSALSSGVDMSGAPATSTGPTTSTASTASTAPTTSASTTATKLLDRYDGGSGKASLNYQNDQRTAQQLAQYVSLSMTGMPPATISDQQAVAGLSAPLAQMDEQLRETYAVRALNVLQQPRVQRAGALAALTAEASQEVHRIGQDPARRLAAIFNTPVGAEYLHDGGRAQTADLRKQYEAFVAPGADDAAREGALKSAVSIRTQMQKDIGQEVATHSTGEQQAWDASTQRVNQILNQAEQYTAKNIRLPKYTDDSQWNDRRAEAYAQTYGYQSIGEKLVSDDGLSQQERDNPGWWHGPGMTRSAQEKARDVLTFQQGLNDPNSAISKRVHALEAQAVHELTANGDKDHYLDQVGKPKLYQDIGDGLPQADGHYVRNLAQKYLDASQDVDHKSRQMMREHEPDTLDKVLYAAGKVLNSLIPLPGLDWLAGQMLDVAVPNHGGLSSGEEAVLDTSLMVGGLLMGGLDRLPMLKGKFGLNEVSEGKLGQLHPVEPGVPPSLPETAPGEIGRAFGLKVGEAAHTPPGQTEKAPWETEPQKKEPGPPAGQSGSGKAGSPTDNRLPVPSTYEEPRPKGELDWHNGVFMDPKGGRHIEKDGHWYSVKYDADNRTLRVTHPQDASKPTYPVRTGPDGTYEVHSDVGLKGGAPKRAPELTPEQKQEMRRLFNEDKTHQEVADELGVPLGQVRQFAREETARWRVDKGKVSDEKKQDILDGLRRGLSVDDVAARTLVSRTTVRKVGGEAGVALLPIDRQIRIPIETRQRVADLLSEGLSGREVASQLGISHKTVTAIGREYHVVVPASARLIPPETRQAAIEKLRTGIGPTAVARELGIPVRTVARIAHETGVLSSGPDISPDTRQQVIERVRRRDLQKDIAKDLDISVRSVSRIVSRNKLEEIMAATFAGADPQEIDALSSNMGRRRARAPDSPQPGTSTGGETAQPGPAPKRARPDPEGGAAATESSDELIPAYMDELLDALGPEGLPLMQNLVDDVGLIQEPGRAPPAPVGSPQPGTSTGGDTGLADHPAPAGSPQPGTSTGGETGTTGYPELGEEVLRLLYADINVTLDRVSDDDVERVVRAWEHDNQNQ</sequence>
<feature type="compositionally biased region" description="Low complexity" evidence="1">
    <location>
        <begin position="134"/>
        <end position="164"/>
    </location>
</feature>
<dbReference type="GO" id="GO:0006352">
    <property type="term" value="P:DNA-templated transcription initiation"/>
    <property type="evidence" value="ECO:0007669"/>
    <property type="project" value="InterPro"/>
</dbReference>
<feature type="region of interest" description="Disordered" evidence="1">
    <location>
        <begin position="638"/>
        <end position="700"/>
    </location>
</feature>
<feature type="region of interest" description="Disordered" evidence="1">
    <location>
        <begin position="1036"/>
        <end position="1080"/>
    </location>
</feature>
<dbReference type="InterPro" id="IPR007630">
    <property type="entry name" value="RNA_pol_sigma70_r4"/>
</dbReference>
<reference evidence="3" key="1">
    <citation type="submission" date="2021-02" db="EMBL/GenBank/DDBJ databases">
        <authorList>
            <person name="Vanwijnsberghe S."/>
        </authorList>
    </citation>
    <scope>NUCLEOTIDE SEQUENCE</scope>
    <source>
        <strain evidence="3">R-70211</strain>
    </source>
</reference>
<dbReference type="Proteomes" id="UP000675121">
    <property type="component" value="Unassembled WGS sequence"/>
</dbReference>
<feature type="region of interest" description="Disordered" evidence="1">
    <location>
        <begin position="608"/>
        <end position="627"/>
    </location>
</feature>
<dbReference type="AlphaFoldDB" id="A0A9N8MUR5"/>